<sequence>MDTNCNLNKGIEYQLPLYQHVTEVDYGVYSIVCNEDNSYNKNDYFREKATENQMYGVLIECFCINARKNKESASKIKSYDEMLID</sequence>
<evidence type="ECO:0000313" key="2">
    <source>
        <dbReference type="Proteomes" id="UP000186666"/>
    </source>
</evidence>
<evidence type="ECO:0000313" key="1">
    <source>
        <dbReference type="EMBL" id="SIR68613.1"/>
    </source>
</evidence>
<dbReference type="EMBL" id="FTNK01000033">
    <property type="protein sequence ID" value="SIR68613.1"/>
    <property type="molecule type" value="Genomic_DNA"/>
</dbReference>
<proteinExistence type="predicted"/>
<dbReference type="Proteomes" id="UP000186666">
    <property type="component" value="Unassembled WGS sequence"/>
</dbReference>
<gene>
    <name evidence="1" type="ORF">SAMN05421578_13319</name>
</gene>
<comment type="caution">
    <text evidence="1">The sequence shown here is derived from an EMBL/GenBank/DDBJ whole genome shotgun (WGS) entry which is preliminary data.</text>
</comment>
<organism evidence="1 2">
    <name type="scientific">Paenibacillus macquariensis</name>
    <dbReference type="NCBI Taxonomy" id="948756"/>
    <lineage>
        <taxon>Bacteria</taxon>
        <taxon>Bacillati</taxon>
        <taxon>Bacillota</taxon>
        <taxon>Bacilli</taxon>
        <taxon>Bacillales</taxon>
        <taxon>Paenibacillaceae</taxon>
        <taxon>Paenibacillus</taxon>
    </lineage>
</organism>
<accession>A0ABY1KGN5</accession>
<reference evidence="1 2" key="1">
    <citation type="submission" date="2017-01" db="EMBL/GenBank/DDBJ databases">
        <authorList>
            <person name="Varghese N."/>
            <person name="Submissions S."/>
        </authorList>
    </citation>
    <scope>NUCLEOTIDE SEQUENCE [LARGE SCALE GENOMIC DNA]</scope>
    <source>
        <strain evidence="1 2">ATCC 23464</strain>
    </source>
</reference>
<protein>
    <submittedName>
        <fullName evidence="1">Uncharacterized protein</fullName>
    </submittedName>
</protein>
<name>A0ABY1KGN5_9BACL</name>
<keyword evidence="2" id="KW-1185">Reference proteome</keyword>